<dbReference type="SMART" id="SM00847">
    <property type="entry name" value="HA2"/>
    <property type="match status" value="1"/>
</dbReference>
<dbReference type="Pfam" id="PF21010">
    <property type="entry name" value="HA2_C"/>
    <property type="match status" value="1"/>
</dbReference>
<evidence type="ECO:0000256" key="3">
    <source>
        <dbReference type="ARBA" id="ARBA00022741"/>
    </source>
</evidence>
<feature type="compositionally biased region" description="Acidic residues" evidence="7">
    <location>
        <begin position="858"/>
        <end position="891"/>
    </location>
</feature>
<evidence type="ECO:0000256" key="6">
    <source>
        <dbReference type="ARBA" id="ARBA00022840"/>
    </source>
</evidence>
<feature type="region of interest" description="Disordered" evidence="7">
    <location>
        <begin position="850"/>
        <end position="891"/>
    </location>
</feature>
<feature type="region of interest" description="Disordered" evidence="7">
    <location>
        <begin position="150"/>
        <end position="189"/>
    </location>
</feature>
<feature type="compositionally biased region" description="Basic and acidic residues" evidence="7">
    <location>
        <begin position="300"/>
        <end position="309"/>
    </location>
</feature>
<dbReference type="PANTHER" id="PTHR18934:SF99">
    <property type="entry name" value="ATP-DEPENDENT RNA HELICASE DHX37-RELATED"/>
    <property type="match status" value="1"/>
</dbReference>
<dbReference type="OMA" id="NIWPPLD"/>
<dbReference type="FunFam" id="3.40.50.300:FF:003770">
    <property type="entry name" value="ATP-dependent RNA helicase DHR1, putative"/>
    <property type="match status" value="1"/>
</dbReference>
<dbReference type="InterPro" id="IPR011709">
    <property type="entry name" value="DEAD-box_helicase_OB_fold"/>
</dbReference>
<evidence type="ECO:0000256" key="1">
    <source>
        <dbReference type="ARBA" id="ARBA00008792"/>
    </source>
</evidence>
<dbReference type="InterPro" id="IPR002464">
    <property type="entry name" value="DNA/RNA_helicase_DEAH_CS"/>
</dbReference>
<dbReference type="SMART" id="SM00490">
    <property type="entry name" value="HELICc"/>
    <property type="match status" value="1"/>
</dbReference>
<evidence type="ECO:0000256" key="2">
    <source>
        <dbReference type="ARBA" id="ARBA00012552"/>
    </source>
</evidence>
<comment type="similarity">
    <text evidence="1">Belongs to the DEAD box helicase family. DEAH subfamily.</text>
</comment>
<dbReference type="GO" id="GO:0003724">
    <property type="term" value="F:RNA helicase activity"/>
    <property type="evidence" value="ECO:0007669"/>
    <property type="project" value="UniProtKB-EC"/>
</dbReference>
<dbReference type="SMART" id="SM00487">
    <property type="entry name" value="DEXDc"/>
    <property type="match status" value="1"/>
</dbReference>
<dbReference type="GO" id="GO:0005730">
    <property type="term" value="C:nucleolus"/>
    <property type="evidence" value="ECO:0007669"/>
    <property type="project" value="TreeGrafter"/>
</dbReference>
<dbReference type="Proteomes" id="UP000007797">
    <property type="component" value="Unassembled WGS sequence"/>
</dbReference>
<evidence type="ECO:0000256" key="4">
    <source>
        <dbReference type="ARBA" id="ARBA00022801"/>
    </source>
</evidence>
<feature type="compositionally biased region" description="Acidic residues" evidence="7">
    <location>
        <begin position="246"/>
        <end position="257"/>
    </location>
</feature>
<dbReference type="SUPFAM" id="SSF52540">
    <property type="entry name" value="P-loop containing nucleoside triphosphate hydrolases"/>
    <property type="match status" value="1"/>
</dbReference>
<feature type="compositionally biased region" description="Basic and acidic residues" evidence="7">
    <location>
        <begin position="1159"/>
        <end position="1175"/>
    </location>
</feature>
<evidence type="ECO:0000256" key="7">
    <source>
        <dbReference type="SAM" id="MobiDB-lite"/>
    </source>
</evidence>
<keyword evidence="5 10" id="KW-0347">Helicase</keyword>
<dbReference type="CDD" id="cd17982">
    <property type="entry name" value="DEXHc_DHX37"/>
    <property type="match status" value="1"/>
</dbReference>
<dbReference type="PANTHER" id="PTHR18934">
    <property type="entry name" value="ATP-DEPENDENT RNA HELICASE"/>
    <property type="match status" value="1"/>
</dbReference>
<feature type="region of interest" description="Disordered" evidence="7">
    <location>
        <begin position="208"/>
        <end position="324"/>
    </location>
</feature>
<feature type="region of interest" description="Disordered" evidence="7">
    <location>
        <begin position="1155"/>
        <end position="1181"/>
    </location>
</feature>
<dbReference type="RefSeq" id="XP_004366726.1">
    <property type="nucleotide sequence ID" value="XM_004366669.1"/>
</dbReference>
<feature type="compositionally biased region" description="Basic and acidic residues" evidence="7">
    <location>
        <begin position="13"/>
        <end position="23"/>
    </location>
</feature>
<evidence type="ECO:0000259" key="9">
    <source>
        <dbReference type="PROSITE" id="PS51194"/>
    </source>
</evidence>
<dbReference type="PROSITE" id="PS51192">
    <property type="entry name" value="HELICASE_ATP_BIND_1"/>
    <property type="match status" value="1"/>
</dbReference>
<dbReference type="InterPro" id="IPR007502">
    <property type="entry name" value="Helicase-assoc_dom"/>
</dbReference>
<dbReference type="InterPro" id="IPR014001">
    <property type="entry name" value="Helicase_ATP-bd"/>
</dbReference>
<dbReference type="Gene3D" id="1.20.120.1080">
    <property type="match status" value="1"/>
</dbReference>
<keyword evidence="6" id="KW-0067">ATP-binding</keyword>
<dbReference type="GO" id="GO:0003723">
    <property type="term" value="F:RNA binding"/>
    <property type="evidence" value="ECO:0007669"/>
    <property type="project" value="TreeGrafter"/>
</dbReference>
<dbReference type="GO" id="GO:0005524">
    <property type="term" value="F:ATP binding"/>
    <property type="evidence" value="ECO:0007669"/>
    <property type="project" value="UniProtKB-KW"/>
</dbReference>
<feature type="region of interest" description="Disordered" evidence="7">
    <location>
        <begin position="778"/>
        <end position="808"/>
    </location>
</feature>
<evidence type="ECO:0000256" key="5">
    <source>
        <dbReference type="ARBA" id="ARBA00022806"/>
    </source>
</evidence>
<feature type="domain" description="Helicase C-terminal" evidence="9">
    <location>
        <begin position="858"/>
        <end position="1039"/>
    </location>
</feature>
<dbReference type="InterPro" id="IPR001650">
    <property type="entry name" value="Helicase_C-like"/>
</dbReference>
<feature type="compositionally biased region" description="Polar residues" evidence="7">
    <location>
        <begin position="786"/>
        <end position="796"/>
    </location>
</feature>
<protein>
    <recommendedName>
        <fullName evidence="2">RNA helicase</fullName>
        <ecNumber evidence="2">3.6.4.13</ecNumber>
    </recommendedName>
</protein>
<name>F4PZ64_CACFS</name>
<keyword evidence="3" id="KW-0547">Nucleotide-binding</keyword>
<dbReference type="STRING" id="1054147.F4PZ64"/>
<dbReference type="Gene3D" id="3.40.50.300">
    <property type="entry name" value="P-loop containing nucleotide triphosphate hydrolases"/>
    <property type="match status" value="3"/>
</dbReference>
<evidence type="ECO:0000313" key="10">
    <source>
        <dbReference type="EMBL" id="EGG19093.1"/>
    </source>
</evidence>
<dbReference type="Pfam" id="PF07717">
    <property type="entry name" value="OB_NTP_bind"/>
    <property type="match status" value="1"/>
</dbReference>
<sequence>MSQGAKPLQKKLSQGEKKLTREERLATTIRGKLDKATQRKQLFDKIVGNSVSSDNRALLKASSAIGKKETNKESIERQQLEIKLNVKDVVPKDKYARDTPLDKKKITKAVSDNWDDFEDDDDFKHLLNKSNNGTGGGFVMPKDIINSIAADKKAAQKEAKEERELQGAAEGDLPKKSRGPKAPKKEAIIKKQEATKKKYFFWSKDQQDMDFDEYNDDEEVGRKKSIKQSTTTTTTTGDQNIKLEFENSDSEDSEDENTIQLKGNTGDIKEIEKQKELEKEKKNNNNNNIKETKRKSSPVEQKEVEEEKPTTITTSTTTTPTTTDKKVVKKLKQNNNNIVENNNNNNNSNGTIYTVNETVKTKEEIRDINLEDKLEGDQDEDEKMEESLVKDDQVDRYALTIDDFGKTEEENRVIMLSEQSGLEILEQRIKEDLSRKVDIKYSVFHVQVNRTEEVNQVRDNLPIMMEEHNIIEKVKDNDVVIICGETGSGKTTQVPQFLYESGFGHQESEYFPGLVGVTQPRRVAAVSTAKRVAEELNVEFGKEVGYQIRYDKQIDVETNKIKFMTDGILLREVQGDFLLTKYSCIIIDEAHERNLNTDILIGLLSRIAPMRKRIFLQQQERKKRLEQQQQNGKKKKSKKLDSDMDLDEMIVDENGNTIEIKPLKLIIMSATLRVEDFTNNTTLFNSPPPVINIPTRQFPVTIHFNKKTVLEDYVDEAHKKVVKIHKRLPEGGVLVFVTGRQEVEHLCAKLRRTFPMTRVNKSFKQEMDKLDEQFKDEDLKAGPEENGTSATSSSTVGMAFGDVDDVDTTHDDQTELVDQKINEQVENENHENGKDGNQEGSESKLLKLLRGQQQQKDDLEDMEILSDDEFDDDDEDEQMERDSDEEGMDSDEERAIADIKKKEEKPQRPLYVLPLYSNLPTSRQMRVFQEPPKGSRLVVVATNIAETSLTIPNIKYVVDCGRVKGRFYNKESGVSSFDVTWTSKASADQRAGRAGRTGPGHCYRIYSSAVYANYFEQFSKPEILMVPIDSMVLQMKSMGIENVEKFPFPTPPEQVSLKTAVRTLVYLGALEKETNHVTSIGDQMSKFPVSPRFARMIMLGQQHGCLPFVIAIVAILTVKNPFMVADDVDDEDEENGGSNGASKLPELMLTLEQQEEEESKVQQRLQEEKEKEEKKKKTQRIRNSYRKWVHKESDVLTVLKVVGAYDFQMKKNRHLVEQFCQDQFLNSKSMTEIYKLRMQLTEIINGILDSSSSNDDSDSDNSKLFIDTRQPLRPPTSNQELYLKQVITAGLIDQIARVNQSSLASGESGKFNLVEYTSCISPQPIYLHPLSNLAKSSPEFVVCVDIIETKRPYMKMVTEINPCWLPILGRAMCAEFKPLEQPTPKYSVKRDKVICYVKPSFGHHSWEMPLLAIDHPNLPESCKYFAKALLDGVVMSNLLYLVPFLNTRSNIFILPNTQSKVFNLLTKLKSKSINNKLDLIRVWKDEPSFLLKEYLPWIDDAVHQLVKSMWPPLDTTPVPKILKQSMQDASKEVPIEYLNDNDDNYLQS</sequence>
<feature type="compositionally biased region" description="Basic and acidic residues" evidence="7">
    <location>
        <begin position="150"/>
        <end position="165"/>
    </location>
</feature>
<dbReference type="Pfam" id="PF00270">
    <property type="entry name" value="DEAD"/>
    <property type="match status" value="1"/>
</dbReference>
<gene>
    <name evidence="10" type="primary">dhx37</name>
    <name evidence="10" type="ORF">DFA_02339</name>
</gene>
<organism evidence="10 11">
    <name type="scientific">Cavenderia fasciculata</name>
    <name type="common">Slime mold</name>
    <name type="synonym">Dictyostelium fasciculatum</name>
    <dbReference type="NCBI Taxonomy" id="261658"/>
    <lineage>
        <taxon>Eukaryota</taxon>
        <taxon>Amoebozoa</taxon>
        <taxon>Evosea</taxon>
        <taxon>Eumycetozoa</taxon>
        <taxon>Dictyostelia</taxon>
        <taxon>Acytosteliales</taxon>
        <taxon>Cavenderiaceae</taxon>
        <taxon>Cavenderia</taxon>
    </lineage>
</organism>
<feature type="region of interest" description="Disordered" evidence="7">
    <location>
        <begin position="1249"/>
        <end position="1272"/>
    </location>
</feature>
<dbReference type="PROSITE" id="PS00690">
    <property type="entry name" value="DEAH_ATP_HELICASE"/>
    <property type="match status" value="1"/>
</dbReference>
<dbReference type="EMBL" id="GL883016">
    <property type="protein sequence ID" value="EGG19093.1"/>
    <property type="molecule type" value="Genomic_DNA"/>
</dbReference>
<evidence type="ECO:0000313" key="11">
    <source>
        <dbReference type="Proteomes" id="UP000007797"/>
    </source>
</evidence>
<reference evidence="11" key="1">
    <citation type="journal article" date="2011" name="Genome Res.">
        <title>Phylogeny-wide analysis of social amoeba genomes highlights ancient origins for complex intercellular communication.</title>
        <authorList>
            <person name="Heidel A.J."/>
            <person name="Lawal H.M."/>
            <person name="Felder M."/>
            <person name="Schilde C."/>
            <person name="Helps N.R."/>
            <person name="Tunggal B."/>
            <person name="Rivero F."/>
            <person name="John U."/>
            <person name="Schleicher M."/>
            <person name="Eichinger L."/>
            <person name="Platzer M."/>
            <person name="Noegel A.A."/>
            <person name="Schaap P."/>
            <person name="Gloeckner G."/>
        </authorList>
    </citation>
    <scope>NUCLEOTIDE SEQUENCE [LARGE SCALE GENOMIC DNA]</scope>
    <source>
        <strain evidence="11">SH3</strain>
    </source>
</reference>
<accession>F4PZ64</accession>
<keyword evidence="11" id="KW-1185">Reference proteome</keyword>
<feature type="compositionally biased region" description="Low complexity" evidence="7">
    <location>
        <begin position="310"/>
        <end position="322"/>
    </location>
</feature>
<feature type="region of interest" description="Disordered" evidence="7">
    <location>
        <begin position="1"/>
        <end position="23"/>
    </location>
</feature>
<feature type="compositionally biased region" description="Basic and acidic residues" evidence="7">
    <location>
        <begin position="267"/>
        <end position="283"/>
    </location>
</feature>
<dbReference type="CDD" id="cd18791">
    <property type="entry name" value="SF2_C_RHA"/>
    <property type="match status" value="1"/>
</dbReference>
<dbReference type="InterPro" id="IPR056371">
    <property type="entry name" value="DHX37-like_C"/>
</dbReference>
<dbReference type="InterPro" id="IPR011545">
    <property type="entry name" value="DEAD/DEAH_box_helicase_dom"/>
</dbReference>
<keyword evidence="4" id="KW-0378">Hydrolase</keyword>
<feature type="region of interest" description="Disordered" evidence="7">
    <location>
        <begin position="619"/>
        <end position="641"/>
    </location>
</feature>
<dbReference type="OrthoDB" id="10253254at2759"/>
<evidence type="ECO:0000259" key="8">
    <source>
        <dbReference type="PROSITE" id="PS51192"/>
    </source>
</evidence>
<proteinExistence type="inferred from homology"/>
<dbReference type="Pfam" id="PF00271">
    <property type="entry name" value="Helicase_C"/>
    <property type="match status" value="1"/>
</dbReference>
<dbReference type="KEGG" id="dfa:DFA_02339"/>
<dbReference type="GeneID" id="14871270"/>
<feature type="compositionally biased region" description="Acidic residues" evidence="7">
    <location>
        <begin position="208"/>
        <end position="219"/>
    </location>
</feature>
<dbReference type="GO" id="GO:0016787">
    <property type="term" value="F:hydrolase activity"/>
    <property type="evidence" value="ECO:0007669"/>
    <property type="project" value="UniProtKB-KW"/>
</dbReference>
<feature type="domain" description="Helicase ATP-binding" evidence="8">
    <location>
        <begin position="471"/>
        <end position="690"/>
    </location>
</feature>
<dbReference type="EC" id="3.6.4.13" evidence="2"/>
<dbReference type="Pfam" id="PF04408">
    <property type="entry name" value="WHD_HA2"/>
    <property type="match status" value="1"/>
</dbReference>
<dbReference type="InterPro" id="IPR048333">
    <property type="entry name" value="HA2_WH"/>
</dbReference>
<dbReference type="InterPro" id="IPR027417">
    <property type="entry name" value="P-loop_NTPase"/>
</dbReference>
<dbReference type="GO" id="GO:0000462">
    <property type="term" value="P:maturation of SSU-rRNA from tricistronic rRNA transcript (SSU-rRNA, 5.8S rRNA, LSU-rRNA)"/>
    <property type="evidence" value="ECO:0007669"/>
    <property type="project" value="TreeGrafter"/>
</dbReference>
<dbReference type="PROSITE" id="PS51194">
    <property type="entry name" value="HELICASE_CTER"/>
    <property type="match status" value="1"/>
</dbReference>
<dbReference type="Pfam" id="PF23362">
    <property type="entry name" value="DHX37_C"/>
    <property type="match status" value="1"/>
</dbReference>